<dbReference type="KEGG" id="ptan:CRYO30217_01499"/>
<dbReference type="EMBL" id="OU015584">
    <property type="protein sequence ID" value="CAG5080969.1"/>
    <property type="molecule type" value="Genomic_DNA"/>
</dbReference>
<evidence type="ECO:0000313" key="2">
    <source>
        <dbReference type="Proteomes" id="UP000683507"/>
    </source>
</evidence>
<gene>
    <name evidence="1" type="ORF">CRYO30217_01499</name>
</gene>
<evidence type="ECO:0000313" key="1">
    <source>
        <dbReference type="EMBL" id="CAG5080969.1"/>
    </source>
</evidence>
<protein>
    <submittedName>
        <fullName evidence="1">Uncharacterized protein</fullName>
    </submittedName>
</protein>
<accession>A0A916JLI9</accession>
<dbReference type="RefSeq" id="WP_258541700.1">
    <property type="nucleotide sequence ID" value="NZ_OU015584.1"/>
</dbReference>
<reference evidence="1" key="1">
    <citation type="submission" date="2021-04" db="EMBL/GenBank/DDBJ databases">
        <authorList>
            <person name="Rodrigo-Torres L."/>
            <person name="Arahal R. D."/>
            <person name="Lucena T."/>
        </authorList>
    </citation>
    <scope>NUCLEOTIDE SEQUENCE</scope>
    <source>
        <strain evidence="1">AS29M-1</strain>
    </source>
</reference>
<proteinExistence type="predicted"/>
<dbReference type="AlphaFoldDB" id="A0A916JLI9"/>
<dbReference type="Proteomes" id="UP000683507">
    <property type="component" value="Chromosome"/>
</dbReference>
<sequence length="298" mass="33590">MKKILLSIAISSCVFLLLKLLLPDLPNDEASIKHFWLSKTFSGSEYDVVIAGDSRVYRGVSPNDLIDGLGNADMKAINLGYSSAGFSSAYLDFVKSKFDPNAKNKILVLGVTPHSLTTEAFKNEHLKSFLAYSQKEQFKLIHLYRLLKPFSPYKLSDITEGDQQNYQQNYTSSGWVASSYLVPDSALALESYQKVFESYQVRQEEVSLFIDEVKNLIKDHYTVIAFNPPSTVAMHQLEESMSGVDMEEVAKKLQGIGVHWLTFSPKAYNSYDGSHLDEKAAKKFSFEIGIRIRQILNQ</sequence>
<name>A0A916JLI9_9FLAO</name>
<organism evidence="1 2">
    <name type="scientific">Parvicella tangerina</name>
    <dbReference type="NCBI Taxonomy" id="2829795"/>
    <lineage>
        <taxon>Bacteria</taxon>
        <taxon>Pseudomonadati</taxon>
        <taxon>Bacteroidota</taxon>
        <taxon>Flavobacteriia</taxon>
        <taxon>Flavobacteriales</taxon>
        <taxon>Parvicellaceae</taxon>
        <taxon>Parvicella</taxon>
    </lineage>
</organism>
<keyword evidence="2" id="KW-1185">Reference proteome</keyword>